<comment type="caution">
    <text evidence="5">The sequence shown here is derived from an EMBL/GenBank/DDBJ whole genome shotgun (WGS) entry which is preliminary data.</text>
</comment>
<organism evidence="5 6">
    <name type="scientific">Planobacterium oryzisoli</name>
    <dbReference type="NCBI Taxonomy" id="2771435"/>
    <lineage>
        <taxon>Bacteria</taxon>
        <taxon>Pseudomonadati</taxon>
        <taxon>Bacteroidota</taxon>
        <taxon>Flavobacteriia</taxon>
        <taxon>Flavobacteriales</taxon>
        <taxon>Weeksellaceae</taxon>
        <taxon>Chryseobacterium group</taxon>
        <taxon>Chryseobacterium</taxon>
    </lineage>
</organism>
<dbReference type="PANTHER" id="PTHR30469">
    <property type="entry name" value="MULTIDRUG RESISTANCE PROTEIN MDTA"/>
    <property type="match status" value="1"/>
</dbReference>
<dbReference type="InterPro" id="IPR058625">
    <property type="entry name" value="MdtA-like_BSH"/>
</dbReference>
<evidence type="ECO:0000313" key="6">
    <source>
        <dbReference type="Proteomes" id="UP000694480"/>
    </source>
</evidence>
<evidence type="ECO:0000313" key="5">
    <source>
        <dbReference type="EMBL" id="MBF5026361.1"/>
    </source>
</evidence>
<dbReference type="Pfam" id="PF25917">
    <property type="entry name" value="BSH_RND"/>
    <property type="match status" value="1"/>
</dbReference>
<dbReference type="Pfam" id="PF25876">
    <property type="entry name" value="HH_MFP_RND"/>
    <property type="match status" value="1"/>
</dbReference>
<evidence type="ECO:0000259" key="4">
    <source>
        <dbReference type="Pfam" id="PF25917"/>
    </source>
</evidence>
<protein>
    <submittedName>
        <fullName evidence="5">Efflux RND transporter periplasmic adaptor subunit</fullName>
    </submittedName>
</protein>
<reference evidence="5" key="1">
    <citation type="submission" date="2020-11" db="EMBL/GenBank/DDBJ databases">
        <title>Genome seq and assembly of Planobacterium sp.</title>
        <authorList>
            <person name="Chhetri G."/>
        </authorList>
    </citation>
    <scope>NUCLEOTIDE SEQUENCE</scope>
    <source>
        <strain evidence="5">GCR5</strain>
    </source>
</reference>
<dbReference type="Gene3D" id="1.10.287.470">
    <property type="entry name" value="Helix hairpin bin"/>
    <property type="match status" value="1"/>
</dbReference>
<dbReference type="Gene3D" id="2.40.420.20">
    <property type="match status" value="1"/>
</dbReference>
<name>A0A931E608_9FLAO</name>
<gene>
    <name evidence="5" type="ORF">IC612_00930</name>
</gene>
<dbReference type="Gene3D" id="2.40.30.170">
    <property type="match status" value="1"/>
</dbReference>
<dbReference type="NCBIfam" id="TIGR01730">
    <property type="entry name" value="RND_mfp"/>
    <property type="match status" value="1"/>
</dbReference>
<dbReference type="InterPro" id="IPR006143">
    <property type="entry name" value="RND_pump_MFP"/>
</dbReference>
<dbReference type="InterPro" id="IPR058624">
    <property type="entry name" value="MdtA-like_HH"/>
</dbReference>
<dbReference type="SUPFAM" id="SSF111369">
    <property type="entry name" value="HlyD-like secretion proteins"/>
    <property type="match status" value="1"/>
</dbReference>
<feature type="domain" description="Multidrug resistance protein MdtA-like alpha-helical hairpin" evidence="3">
    <location>
        <begin position="103"/>
        <end position="156"/>
    </location>
</feature>
<evidence type="ECO:0000259" key="3">
    <source>
        <dbReference type="Pfam" id="PF25876"/>
    </source>
</evidence>
<sequence>MKFHTLSLALLLASSTLLFSCTEEEKVTAQEKPIKVRLHKTSSSDQIGFATASGKLIAKQSVNISTRMMGHITYLRAEVGDYVRAGQSLASISSADIQAKSGQASAQIAQAQASYNLAAKDYQRFKNLYENQSASRKELDEMQARFEMAKAGLQAASMMKNEVNANSRYLNVTSPISGVVTAKYVSQGDLASPGMPMLTIESSGNLQAQVLLPEGEITLIKPGMPVKVEVKSTGTQVGGTVGEVGLSSTSTGGQYMVKINVAQNKDLLPGMYVSAEFPFKRSSKTTQDFQETVVVPKSALVTQGQLTGIYTVSKQKTAVLRWVRTGATFGEQIEILSGLRQGEPYVTGSSSRLYNGAKVTY</sequence>
<dbReference type="EMBL" id="JADKYY010000001">
    <property type="protein sequence ID" value="MBF5026361.1"/>
    <property type="molecule type" value="Genomic_DNA"/>
</dbReference>
<dbReference type="RefSeq" id="WP_194738289.1">
    <property type="nucleotide sequence ID" value="NZ_JADKYY010000001.1"/>
</dbReference>
<dbReference type="GO" id="GO:1990281">
    <property type="term" value="C:efflux pump complex"/>
    <property type="evidence" value="ECO:0007669"/>
    <property type="project" value="TreeGrafter"/>
</dbReference>
<feature type="domain" description="Multidrug resistance protein MdtA-like barrel-sandwich hybrid" evidence="4">
    <location>
        <begin position="61"/>
        <end position="195"/>
    </location>
</feature>
<dbReference type="GO" id="GO:0015562">
    <property type="term" value="F:efflux transmembrane transporter activity"/>
    <property type="evidence" value="ECO:0007669"/>
    <property type="project" value="TreeGrafter"/>
</dbReference>
<accession>A0A931E608</accession>
<keyword evidence="2" id="KW-0732">Signal</keyword>
<feature type="chain" id="PRO_5037081061" evidence="2">
    <location>
        <begin position="21"/>
        <end position="361"/>
    </location>
</feature>
<keyword evidence="6" id="KW-1185">Reference proteome</keyword>
<dbReference type="Proteomes" id="UP000694480">
    <property type="component" value="Unassembled WGS sequence"/>
</dbReference>
<dbReference type="PANTHER" id="PTHR30469:SF38">
    <property type="entry name" value="HLYD FAMILY SECRETION PROTEIN"/>
    <property type="match status" value="1"/>
</dbReference>
<dbReference type="AlphaFoldDB" id="A0A931E608"/>
<proteinExistence type="inferred from homology"/>
<dbReference type="PROSITE" id="PS51257">
    <property type="entry name" value="PROKAR_LIPOPROTEIN"/>
    <property type="match status" value="1"/>
</dbReference>
<evidence type="ECO:0000256" key="1">
    <source>
        <dbReference type="ARBA" id="ARBA00009477"/>
    </source>
</evidence>
<comment type="similarity">
    <text evidence="1">Belongs to the membrane fusion protein (MFP) (TC 8.A.1) family.</text>
</comment>
<dbReference type="Gene3D" id="2.40.50.100">
    <property type="match status" value="1"/>
</dbReference>
<evidence type="ECO:0000256" key="2">
    <source>
        <dbReference type="SAM" id="SignalP"/>
    </source>
</evidence>
<feature type="signal peptide" evidence="2">
    <location>
        <begin position="1"/>
        <end position="20"/>
    </location>
</feature>